<evidence type="ECO:0000313" key="2">
    <source>
        <dbReference type="EMBL" id="SOD99427.1"/>
    </source>
</evidence>
<evidence type="ECO:0000256" key="1">
    <source>
        <dbReference type="SAM" id="MobiDB-lite"/>
    </source>
</evidence>
<keyword evidence="3" id="KW-1185">Reference proteome</keyword>
<protein>
    <submittedName>
        <fullName evidence="2">Uncharacterized protein</fullName>
    </submittedName>
</protein>
<gene>
    <name evidence="2" type="ORF">SAMN06272739_2315</name>
</gene>
<dbReference type="Proteomes" id="UP000219482">
    <property type="component" value="Unassembled WGS sequence"/>
</dbReference>
<proteinExistence type="predicted"/>
<feature type="compositionally biased region" description="Pro residues" evidence="1">
    <location>
        <begin position="77"/>
        <end position="88"/>
    </location>
</feature>
<accession>A0A286GV31</accession>
<organism evidence="2 3">
    <name type="scientific">Blastococcus haudaquaticus</name>
    <dbReference type="NCBI Taxonomy" id="1938745"/>
    <lineage>
        <taxon>Bacteria</taxon>
        <taxon>Bacillati</taxon>
        <taxon>Actinomycetota</taxon>
        <taxon>Actinomycetes</taxon>
        <taxon>Geodermatophilales</taxon>
        <taxon>Geodermatophilaceae</taxon>
        <taxon>Blastococcus</taxon>
    </lineage>
</organism>
<dbReference type="EMBL" id="OCNK01000002">
    <property type="protein sequence ID" value="SOD99427.1"/>
    <property type="molecule type" value="Genomic_DNA"/>
</dbReference>
<feature type="region of interest" description="Disordered" evidence="1">
    <location>
        <begin position="47"/>
        <end position="91"/>
    </location>
</feature>
<dbReference type="SUPFAM" id="SSF82171">
    <property type="entry name" value="DPP6 N-terminal domain-like"/>
    <property type="match status" value="1"/>
</dbReference>
<evidence type="ECO:0000313" key="3">
    <source>
        <dbReference type="Proteomes" id="UP000219482"/>
    </source>
</evidence>
<name>A0A286GV31_9ACTN</name>
<dbReference type="AlphaFoldDB" id="A0A286GV31"/>
<sequence length="442" mass="45424">MLLRRRPLRSPFLRAECYTSGMTRWRRLPAALAAGCVVLALSGCPVGEDEQTPEPTPSAADLGPARPIDPSTDLPAYPGPPASGPPSTGPLTTVRAAIDLTAATPGVFARVVAAVATPDGGAFALLTPADRALPQTLVTVRGDAIAGSVALPRVEDVWDVHLSGDGSVLVVGNLGDDGYGLRVVDPATGAVRTTVLLPARDDLHFSIGRSALHPASGRLHVVLSVATDAGVREALLAVDVATGRVVAERDLADDVAASSAYPLADQLAGLLPRPDGGVTLVFDASPTQVPQDRIPTLLRYDGDLEPVGGAARVTGSSEGAETQSIAGAADGTVFLLVAVEDGSWLLAVPDGGGAGPLLAQLEDRVYGYALLVEPAQVWALLPSPVGVRAVDLTTGEALLPEGLGCYHRLDVRALLPAASGALAFGECDSPREDTQFLWFLGP</sequence>
<reference evidence="3" key="1">
    <citation type="submission" date="2017-09" db="EMBL/GenBank/DDBJ databases">
        <authorList>
            <person name="Varghese N."/>
            <person name="Submissions S."/>
        </authorList>
    </citation>
    <scope>NUCLEOTIDE SEQUENCE [LARGE SCALE GENOMIC DNA]</scope>
    <source>
        <strain evidence="3">DSM 44270</strain>
    </source>
</reference>